<evidence type="ECO:0000256" key="3">
    <source>
        <dbReference type="ARBA" id="ARBA00022448"/>
    </source>
</evidence>
<keyword evidence="9" id="KW-0406">Ion transport</keyword>
<feature type="domain" description="TonB-dependent receptor plug" evidence="19">
    <location>
        <begin position="70"/>
        <end position="168"/>
    </location>
</feature>
<proteinExistence type="inferred from homology"/>
<evidence type="ECO:0000256" key="6">
    <source>
        <dbReference type="ARBA" id="ARBA00022692"/>
    </source>
</evidence>
<dbReference type="InterPro" id="IPR036942">
    <property type="entry name" value="Beta-barrel_TonB_sf"/>
</dbReference>
<feature type="short sequence motif" description="TonB C-terminal box" evidence="15">
    <location>
        <begin position="729"/>
        <end position="746"/>
    </location>
</feature>
<dbReference type="InterPro" id="IPR010105">
    <property type="entry name" value="TonB_sidphr_rcpt"/>
</dbReference>
<comment type="subcellular location">
    <subcellularLocation>
        <location evidence="1 14">Cell outer membrane</location>
        <topology evidence="1 14">Multi-pass membrane protein</topology>
    </subcellularLocation>
</comment>
<evidence type="ECO:0000256" key="7">
    <source>
        <dbReference type="ARBA" id="ARBA00022729"/>
    </source>
</evidence>
<dbReference type="CDD" id="cd01347">
    <property type="entry name" value="ligand_gated_channel"/>
    <property type="match status" value="1"/>
</dbReference>
<dbReference type="PROSITE" id="PS52016">
    <property type="entry name" value="TONB_DEPENDENT_REC_3"/>
    <property type="match status" value="1"/>
</dbReference>
<dbReference type="GO" id="GO:0015344">
    <property type="term" value="F:siderophore uptake transmembrane transporter activity"/>
    <property type="evidence" value="ECO:0007669"/>
    <property type="project" value="TreeGrafter"/>
</dbReference>
<evidence type="ECO:0000256" key="2">
    <source>
        <dbReference type="ARBA" id="ARBA00009810"/>
    </source>
</evidence>
<sequence>MLCLRRASVLFTASALALTLASPVLAQQAMAPAELGEIVVTGSQVRLTAPAAGGQVARGGRIGLLGNLSVMDTPFSTANYTEKLVRDQQARGIGDVLQNDPTVRVSKGFGNFQELYVVRGFPVYSDDMSYNGLYGVLPRQFVAAELVERVEVFRGASTFLNGAAPGGTGVGGAFNLTPKRAGDAPLTRLTGGVSGRDEIYAAADLARRFGDEGEWGARLNIASRAGESAVEDETGQLRVVGLGLDRRGDRARFSADLGWQDHRIDAPRPSVTPGTAIPDAPSADKNFAQRWTYTDEEQLFGAVRGELDLTDSISAWAAFGGRQGEEDNSLANPRADAAGAIRGYRFDNIREDTVWSGDIGVRADLTTGPIEHRLVASASQIQSKSKNAWAASSFAGYAMGTLTNPLLSPAPTIASVSGDLDDPNVTERVKNTSFAVADVLSFLDGRLLATVGVRYQEIETRSYAYADGAFTSGYSSDATTPAFAVVYKPSNTISLYANYAEALVPGTTAPVLANAVVEGWGNAAVPVNVTNGGDVLEPFRAKQAEIGAKYDAGSFGGTLSVFRTTLPSALVSITSNGNPASNVLPEGVYTDGGEQENKGVELTVYGEPVAGLRLIGGATWLDAEINRSLTAANAGKSAIGVPDFQANLNVEWDVPMVSGLTVEGRAVHTGAQPANATNTLELESWTRFDAGVRYAFVAGDKPVTLRARVENVADEDQWVAVGGYPGSNYLTLGAPRTLRLSVSTEF</sequence>
<dbReference type="SUPFAM" id="SSF56935">
    <property type="entry name" value="Porins"/>
    <property type="match status" value="1"/>
</dbReference>
<evidence type="ECO:0000256" key="11">
    <source>
        <dbReference type="ARBA" id="ARBA00023136"/>
    </source>
</evidence>
<dbReference type="GO" id="GO:0038023">
    <property type="term" value="F:signaling receptor activity"/>
    <property type="evidence" value="ECO:0007669"/>
    <property type="project" value="InterPro"/>
</dbReference>
<keyword evidence="11 14" id="KW-0472">Membrane</keyword>
<evidence type="ECO:0000256" key="5">
    <source>
        <dbReference type="ARBA" id="ARBA00022496"/>
    </source>
</evidence>
<name>A0A1Z3UD65_BREVE</name>
<dbReference type="InterPro" id="IPR039426">
    <property type="entry name" value="TonB-dep_rcpt-like"/>
</dbReference>
<evidence type="ECO:0000256" key="13">
    <source>
        <dbReference type="ARBA" id="ARBA00023237"/>
    </source>
</evidence>
<evidence type="ECO:0000256" key="14">
    <source>
        <dbReference type="PROSITE-ProRule" id="PRU01360"/>
    </source>
</evidence>
<evidence type="ECO:0000256" key="8">
    <source>
        <dbReference type="ARBA" id="ARBA00023004"/>
    </source>
</evidence>
<reference evidence="21" key="1">
    <citation type="submission" date="2017-06" db="EMBL/GenBank/DDBJ databases">
        <title>FDA dAtabase for Regulatory Grade micrObial Sequences (FDA-ARGOS): Supporting development and validation of Infectious Disease Dx tests.</title>
        <authorList>
            <person name="Minogue T."/>
            <person name="Wolcott M."/>
            <person name="Wasieloski L."/>
            <person name="Aguilar W."/>
            <person name="Moore D."/>
            <person name="Tallon L."/>
            <person name="Sadzewicz L."/>
            <person name="Sengamalay N."/>
            <person name="Ott S."/>
            <person name="Godinez A."/>
            <person name="Nagaraj S."/>
            <person name="Nadendla S."/>
            <person name="Geyer C."/>
            <person name="Sichtig H."/>
        </authorList>
    </citation>
    <scope>NUCLEOTIDE SEQUENCE [LARGE SCALE GENOMIC DNA]</scope>
    <source>
        <strain evidence="21">FDAARGOS_289</strain>
    </source>
</reference>
<dbReference type="InterPro" id="IPR000531">
    <property type="entry name" value="Beta-barrel_TonB"/>
</dbReference>
<evidence type="ECO:0000256" key="16">
    <source>
        <dbReference type="RuleBase" id="RU003357"/>
    </source>
</evidence>
<evidence type="ECO:0000256" key="10">
    <source>
        <dbReference type="ARBA" id="ARBA00023077"/>
    </source>
</evidence>
<evidence type="ECO:0000256" key="12">
    <source>
        <dbReference type="ARBA" id="ARBA00023170"/>
    </source>
</evidence>
<feature type="chain" id="PRO_5011281479" evidence="17">
    <location>
        <begin position="27"/>
        <end position="746"/>
    </location>
</feature>
<dbReference type="Proteomes" id="UP000197050">
    <property type="component" value="Chromosome"/>
</dbReference>
<feature type="domain" description="TonB-dependent receptor-like beta-barrel" evidence="18">
    <location>
        <begin position="247"/>
        <end position="712"/>
    </location>
</feature>
<evidence type="ECO:0000256" key="9">
    <source>
        <dbReference type="ARBA" id="ARBA00023065"/>
    </source>
</evidence>
<dbReference type="Gene3D" id="2.170.130.10">
    <property type="entry name" value="TonB-dependent receptor, plug domain"/>
    <property type="match status" value="1"/>
</dbReference>
<dbReference type="GO" id="GO:0015891">
    <property type="term" value="P:siderophore transport"/>
    <property type="evidence" value="ECO:0007669"/>
    <property type="project" value="InterPro"/>
</dbReference>
<dbReference type="InterPro" id="IPR037066">
    <property type="entry name" value="Plug_dom_sf"/>
</dbReference>
<keyword evidence="5" id="KW-0410">Iron transport</keyword>
<accession>A0A1Z3UD65</accession>
<evidence type="ECO:0000313" key="21">
    <source>
        <dbReference type="Proteomes" id="UP000197050"/>
    </source>
</evidence>
<keyword evidence="4 14" id="KW-1134">Transmembrane beta strand</keyword>
<protein>
    <submittedName>
        <fullName evidence="20">TonB-dependent siderophore receptor</fullName>
    </submittedName>
</protein>
<dbReference type="PROSITE" id="PS01156">
    <property type="entry name" value="TONB_DEPENDENT_REC_2"/>
    <property type="match status" value="1"/>
</dbReference>
<keyword evidence="6 14" id="KW-0812">Transmembrane</keyword>
<dbReference type="GO" id="GO:0009279">
    <property type="term" value="C:cell outer membrane"/>
    <property type="evidence" value="ECO:0007669"/>
    <property type="project" value="UniProtKB-SubCell"/>
</dbReference>
<evidence type="ECO:0000259" key="19">
    <source>
        <dbReference type="Pfam" id="PF07715"/>
    </source>
</evidence>
<organism evidence="20 21">
    <name type="scientific">Brevundimonas vesicularis</name>
    <name type="common">Pseudomonas vesicularis</name>
    <dbReference type="NCBI Taxonomy" id="41276"/>
    <lineage>
        <taxon>Bacteria</taxon>
        <taxon>Pseudomonadati</taxon>
        <taxon>Pseudomonadota</taxon>
        <taxon>Alphaproteobacteria</taxon>
        <taxon>Caulobacterales</taxon>
        <taxon>Caulobacteraceae</taxon>
        <taxon>Brevundimonas</taxon>
    </lineage>
</organism>
<dbReference type="Pfam" id="PF07715">
    <property type="entry name" value="Plug"/>
    <property type="match status" value="1"/>
</dbReference>
<evidence type="ECO:0000259" key="18">
    <source>
        <dbReference type="Pfam" id="PF00593"/>
    </source>
</evidence>
<keyword evidence="7 17" id="KW-0732">Signal</keyword>
<dbReference type="Gene3D" id="2.40.170.20">
    <property type="entry name" value="TonB-dependent receptor, beta-barrel domain"/>
    <property type="match status" value="1"/>
</dbReference>
<dbReference type="InterPro" id="IPR012910">
    <property type="entry name" value="Plug_dom"/>
</dbReference>
<evidence type="ECO:0000256" key="4">
    <source>
        <dbReference type="ARBA" id="ARBA00022452"/>
    </source>
</evidence>
<keyword evidence="3 14" id="KW-0813">Transport</keyword>
<gene>
    <name evidence="20" type="ORF">CEP68_13185</name>
</gene>
<keyword evidence="12 20" id="KW-0675">Receptor</keyword>
<dbReference type="PANTHER" id="PTHR32552:SF82">
    <property type="entry name" value="FCUA PROTEIN"/>
    <property type="match status" value="1"/>
</dbReference>
<dbReference type="InterPro" id="IPR010917">
    <property type="entry name" value="TonB_rcpt_CS"/>
</dbReference>
<dbReference type="PANTHER" id="PTHR32552">
    <property type="entry name" value="FERRICHROME IRON RECEPTOR-RELATED"/>
    <property type="match status" value="1"/>
</dbReference>
<dbReference type="EMBL" id="CP022048">
    <property type="protein sequence ID" value="ASE41236.1"/>
    <property type="molecule type" value="Genomic_DNA"/>
</dbReference>
<feature type="signal peptide" evidence="17">
    <location>
        <begin position="1"/>
        <end position="26"/>
    </location>
</feature>
<keyword evidence="8" id="KW-0408">Iron</keyword>
<evidence type="ECO:0000256" key="17">
    <source>
        <dbReference type="SAM" id="SignalP"/>
    </source>
</evidence>
<evidence type="ECO:0000313" key="20">
    <source>
        <dbReference type="EMBL" id="ASE41236.1"/>
    </source>
</evidence>
<dbReference type="KEGG" id="bvc:CEP68_13185"/>
<keyword evidence="13 14" id="KW-0998">Cell outer membrane</keyword>
<dbReference type="Pfam" id="PF00593">
    <property type="entry name" value="TonB_dep_Rec_b-barrel"/>
    <property type="match status" value="1"/>
</dbReference>
<dbReference type="NCBIfam" id="TIGR01783">
    <property type="entry name" value="TonB-siderophor"/>
    <property type="match status" value="1"/>
</dbReference>
<keyword evidence="10 16" id="KW-0798">TonB box</keyword>
<evidence type="ECO:0000256" key="15">
    <source>
        <dbReference type="PROSITE-ProRule" id="PRU10144"/>
    </source>
</evidence>
<comment type="similarity">
    <text evidence="2 14 16">Belongs to the TonB-dependent receptor family.</text>
</comment>
<dbReference type="AlphaFoldDB" id="A0A1Z3UD65"/>
<evidence type="ECO:0000256" key="1">
    <source>
        <dbReference type="ARBA" id="ARBA00004571"/>
    </source>
</evidence>